<organism evidence="3 4">
    <name type="scientific">Strigamia maritima</name>
    <name type="common">European centipede</name>
    <name type="synonym">Geophilus maritimus</name>
    <dbReference type="NCBI Taxonomy" id="126957"/>
    <lineage>
        <taxon>Eukaryota</taxon>
        <taxon>Metazoa</taxon>
        <taxon>Ecdysozoa</taxon>
        <taxon>Arthropoda</taxon>
        <taxon>Myriapoda</taxon>
        <taxon>Chilopoda</taxon>
        <taxon>Pleurostigmophora</taxon>
        <taxon>Geophilomorpha</taxon>
        <taxon>Linotaeniidae</taxon>
        <taxon>Strigamia</taxon>
    </lineage>
</organism>
<dbReference type="STRING" id="126957.T1JBY7"/>
<dbReference type="OMA" id="NYIHEAN"/>
<feature type="region of interest" description="Disordered" evidence="1">
    <location>
        <begin position="179"/>
        <end position="250"/>
    </location>
</feature>
<dbReference type="Proteomes" id="UP000014500">
    <property type="component" value="Unassembled WGS sequence"/>
</dbReference>
<dbReference type="GO" id="GO:0005886">
    <property type="term" value="C:plasma membrane"/>
    <property type="evidence" value="ECO:0007669"/>
    <property type="project" value="TreeGrafter"/>
</dbReference>
<keyword evidence="4" id="KW-1185">Reference proteome</keyword>
<dbReference type="eggNOG" id="KOG0231">
    <property type="taxonomic scope" value="Eukaryota"/>
</dbReference>
<evidence type="ECO:0000256" key="1">
    <source>
        <dbReference type="SAM" id="MobiDB-lite"/>
    </source>
</evidence>
<evidence type="ECO:0000256" key="2">
    <source>
        <dbReference type="SAM" id="Phobius"/>
    </source>
</evidence>
<feature type="region of interest" description="Disordered" evidence="1">
    <location>
        <begin position="263"/>
        <end position="345"/>
    </location>
</feature>
<dbReference type="PANTHER" id="PTHR23085">
    <property type="entry name" value="GH28348P"/>
    <property type="match status" value="1"/>
</dbReference>
<dbReference type="PANTHER" id="PTHR23085:SF16">
    <property type="entry name" value="GH28348P"/>
    <property type="match status" value="1"/>
</dbReference>
<accession>T1JBY7</accession>
<evidence type="ECO:0000313" key="4">
    <source>
        <dbReference type="Proteomes" id="UP000014500"/>
    </source>
</evidence>
<keyword evidence="2" id="KW-0472">Membrane</keyword>
<dbReference type="GO" id="GO:0030314">
    <property type="term" value="C:junctional membrane complex"/>
    <property type="evidence" value="ECO:0007669"/>
    <property type="project" value="InterPro"/>
</dbReference>
<feature type="region of interest" description="Disordered" evidence="1">
    <location>
        <begin position="1"/>
        <end position="20"/>
    </location>
</feature>
<dbReference type="InterPro" id="IPR017191">
    <property type="entry name" value="Junctophilin"/>
</dbReference>
<sequence length="398" mass="43343">MATARGKAEQADIAAKHAQEDSEYARICSKQFAPEFQQPGVNLQRHRLDHPGQSDYSKYGNSTLYRGADSDYTSGLSPDLNLSTYGRQGSHRANPGLVSGQYEEANFNGGYDNYIHEANYSNLPSHTSFRGIQDDSRYSISQVIGDHFDQYKLEPTRDLSSFSAKSQFTTEVRPNFPKKICATDWTPDSGVSEGMDNDDSPSRSNRRSTLPNLLPSDLSGQDSVASLAPSDFSNSSSANEDVLRKRGGGGGATAIVNTARAIGGTSGNALTPNRTASVYNNATPRGGGGGGGGGGARGGATAAARAPDHPPRRKKSLPDSQQLPKQVKVMSREEVSTLSSHRREEVRRQLEEADRFRANPLLYIFNPAIKEWLSRQQLMMLVLFINISLAIMFFKLLT</sequence>
<feature type="compositionally biased region" description="Gly residues" evidence="1">
    <location>
        <begin position="285"/>
        <end position="298"/>
    </location>
</feature>
<feature type="compositionally biased region" description="Polar residues" evidence="1">
    <location>
        <begin position="267"/>
        <end position="281"/>
    </location>
</feature>
<dbReference type="PhylomeDB" id="T1JBY7"/>
<feature type="transmembrane region" description="Helical" evidence="2">
    <location>
        <begin position="378"/>
        <end position="397"/>
    </location>
</feature>
<dbReference type="EMBL" id="JH432039">
    <property type="status" value="NOT_ANNOTATED_CDS"/>
    <property type="molecule type" value="Genomic_DNA"/>
</dbReference>
<protein>
    <submittedName>
        <fullName evidence="3">Uncharacterized protein</fullName>
    </submittedName>
</protein>
<keyword evidence="2" id="KW-0812">Transmembrane</keyword>
<reference evidence="4" key="1">
    <citation type="submission" date="2011-05" db="EMBL/GenBank/DDBJ databases">
        <authorList>
            <person name="Richards S.R."/>
            <person name="Qu J."/>
            <person name="Jiang H."/>
            <person name="Jhangiani S.N."/>
            <person name="Agravi P."/>
            <person name="Goodspeed R."/>
            <person name="Gross S."/>
            <person name="Mandapat C."/>
            <person name="Jackson L."/>
            <person name="Mathew T."/>
            <person name="Pu L."/>
            <person name="Thornton R."/>
            <person name="Saada N."/>
            <person name="Wilczek-Boney K.B."/>
            <person name="Lee S."/>
            <person name="Kovar C."/>
            <person name="Wu Y."/>
            <person name="Scherer S.E."/>
            <person name="Worley K.C."/>
            <person name="Muzny D.M."/>
            <person name="Gibbs R."/>
        </authorList>
    </citation>
    <scope>NUCLEOTIDE SEQUENCE</scope>
    <source>
        <strain evidence="4">Brora</strain>
    </source>
</reference>
<dbReference type="GO" id="GO:0005789">
    <property type="term" value="C:endoplasmic reticulum membrane"/>
    <property type="evidence" value="ECO:0007669"/>
    <property type="project" value="TreeGrafter"/>
</dbReference>
<keyword evidence="2" id="KW-1133">Transmembrane helix</keyword>
<name>T1JBY7_STRMM</name>
<dbReference type="EnsemblMetazoa" id="SMAR011293-RA">
    <property type="protein sequence ID" value="SMAR011293-PA"/>
    <property type="gene ID" value="SMAR011293"/>
</dbReference>
<proteinExistence type="predicted"/>
<evidence type="ECO:0000313" key="3">
    <source>
        <dbReference type="EnsemblMetazoa" id="SMAR011293-PA"/>
    </source>
</evidence>
<dbReference type="AlphaFoldDB" id="T1JBY7"/>
<feature type="compositionally biased region" description="Basic and acidic residues" evidence="1">
    <location>
        <begin position="330"/>
        <end position="345"/>
    </location>
</feature>
<dbReference type="HOGENOM" id="CLU_693230_0_0_1"/>
<reference evidence="3" key="2">
    <citation type="submission" date="2015-02" db="UniProtKB">
        <authorList>
            <consortium name="EnsemblMetazoa"/>
        </authorList>
    </citation>
    <scope>IDENTIFICATION</scope>
</reference>